<comment type="subcellular location">
    <subcellularLocation>
        <location evidence="1">Nucleus</location>
    </subcellularLocation>
</comment>
<evidence type="ECO:0000256" key="1">
    <source>
        <dbReference type="ARBA" id="ARBA00004123"/>
    </source>
</evidence>
<feature type="compositionally biased region" description="Low complexity" evidence="8">
    <location>
        <begin position="336"/>
        <end position="346"/>
    </location>
</feature>
<keyword evidence="5" id="KW-0131">Cell cycle</keyword>
<comment type="caution">
    <text evidence="11">The sequence shown here is derived from an EMBL/GenBank/DDBJ whole genome shotgun (WGS) entry which is preliminary data.</text>
</comment>
<name>A0A8J2PJ70_9HEXA</name>
<keyword evidence="3" id="KW-0804">Transcription</keyword>
<dbReference type="FunFam" id="3.40.50.11990:FF:000001">
    <property type="entry name" value="Cell division cycle 73"/>
    <property type="match status" value="1"/>
</dbReference>
<keyword evidence="4" id="KW-0539">Nucleus</keyword>
<dbReference type="Proteomes" id="UP000708208">
    <property type="component" value="Unassembled WGS sequence"/>
</dbReference>
<dbReference type="GO" id="GO:0000993">
    <property type="term" value="F:RNA polymerase II complex binding"/>
    <property type="evidence" value="ECO:0007669"/>
    <property type="project" value="TreeGrafter"/>
</dbReference>
<evidence type="ECO:0000256" key="6">
    <source>
        <dbReference type="ARBA" id="ARBA00071106"/>
    </source>
</evidence>
<dbReference type="Pfam" id="PF05179">
    <property type="entry name" value="CDC73_C"/>
    <property type="match status" value="1"/>
</dbReference>
<dbReference type="AlphaFoldDB" id="A0A8J2PJ70"/>
<evidence type="ECO:0000313" key="12">
    <source>
        <dbReference type="Proteomes" id="UP000708208"/>
    </source>
</evidence>
<feature type="region of interest" description="Disordered" evidence="8">
    <location>
        <begin position="327"/>
        <end position="362"/>
    </location>
</feature>
<evidence type="ECO:0000313" key="11">
    <source>
        <dbReference type="EMBL" id="CAG7815804.1"/>
    </source>
</evidence>
<evidence type="ECO:0000256" key="7">
    <source>
        <dbReference type="ARBA" id="ARBA00080321"/>
    </source>
</evidence>
<evidence type="ECO:0000256" key="4">
    <source>
        <dbReference type="ARBA" id="ARBA00023242"/>
    </source>
</evidence>
<evidence type="ECO:0000256" key="3">
    <source>
        <dbReference type="ARBA" id="ARBA00023163"/>
    </source>
</evidence>
<dbReference type="Pfam" id="PF16050">
    <property type="entry name" value="CDC73_N"/>
    <property type="match status" value="1"/>
</dbReference>
<proteinExistence type="inferred from homology"/>
<sequence length="529" mass="60668">MADPLSLLRQYHMNQKEIVEKDDNIIFGEFSWPKNVKTNYMMWGSGKDGQQKEYYTLECLLFLLKNVQLNHPVYVRHAAAENIPVVTRPDRKDVLSYLRGETGTSANIDKSAPLEIPTQVKRTAEEPMESVPKKPRYEENMLQKVKDQLAARLDAPREASVTINNIKSLSEAMSVEKIAEIKAKRLSKKRTTIKGHDDIEMQSELRTMLDYDVEVTADIVSRERQWRNRTTILQSTGKQFAKNIFAILTSVKAREDGKMRPPMPIPSLTPKPSIAAKPAVPQQERYDRYKQPGYNRYDQERLNKEETEGFKIDLLGTYHGMTLKSVTEGTQPKKPTTPAMSPSMTPNAMTQNKLGASPMTPVNKRTSRTPIIIIPAANTSLITMFNAKEILQDLRYISTEDKKNQGGRRDNEILVQRQRNGVSVPYRVIDNPQKLSLIDWERVVAVFVNGPAWQFKGWPWDGNPVDIFSKICAFHLKYDEQRLDANVAKWAVNVIPLSRTKRHLDKAALMTFWEKLDVYIGKTKPYLRY</sequence>
<keyword evidence="12" id="KW-1185">Reference proteome</keyword>
<feature type="domain" description="Cell division control protein 73 C-terminal" evidence="9">
    <location>
        <begin position="367"/>
        <end position="517"/>
    </location>
</feature>
<dbReference type="InterPro" id="IPR007852">
    <property type="entry name" value="Cdc73/Parafibromin"/>
</dbReference>
<protein>
    <recommendedName>
        <fullName evidence="6">Parafibromin</fullName>
    </recommendedName>
    <alternativeName>
        <fullName evidence="7">Cell division cycle protein 73 homolog</fullName>
    </alternativeName>
</protein>
<organism evidence="11 12">
    <name type="scientific">Allacma fusca</name>
    <dbReference type="NCBI Taxonomy" id="39272"/>
    <lineage>
        <taxon>Eukaryota</taxon>
        <taxon>Metazoa</taxon>
        <taxon>Ecdysozoa</taxon>
        <taxon>Arthropoda</taxon>
        <taxon>Hexapoda</taxon>
        <taxon>Collembola</taxon>
        <taxon>Symphypleona</taxon>
        <taxon>Sminthuridae</taxon>
        <taxon>Allacma</taxon>
    </lineage>
</organism>
<dbReference type="InterPro" id="IPR031336">
    <property type="entry name" value="CDC73_C"/>
</dbReference>
<dbReference type="InterPro" id="IPR032041">
    <property type="entry name" value="Cdc73_N"/>
</dbReference>
<gene>
    <name evidence="11" type="ORF">AFUS01_LOCUS26457</name>
</gene>
<evidence type="ECO:0000256" key="8">
    <source>
        <dbReference type="SAM" id="MobiDB-lite"/>
    </source>
</evidence>
<evidence type="ECO:0000256" key="2">
    <source>
        <dbReference type="ARBA" id="ARBA00010427"/>
    </source>
</evidence>
<dbReference type="GO" id="GO:0006368">
    <property type="term" value="P:transcription elongation by RNA polymerase II"/>
    <property type="evidence" value="ECO:0007669"/>
    <property type="project" value="InterPro"/>
</dbReference>
<dbReference type="PANTHER" id="PTHR12466:SF8">
    <property type="entry name" value="PARAFIBROMIN"/>
    <property type="match status" value="1"/>
</dbReference>
<evidence type="ECO:0000259" key="9">
    <source>
        <dbReference type="Pfam" id="PF05179"/>
    </source>
</evidence>
<feature type="domain" description="Paf1 complex subunit Cdc73 N-terminal" evidence="10">
    <location>
        <begin position="1"/>
        <end position="301"/>
    </location>
</feature>
<dbReference type="GO" id="GO:0000122">
    <property type="term" value="P:negative regulation of transcription by RNA polymerase II"/>
    <property type="evidence" value="ECO:0007669"/>
    <property type="project" value="UniProtKB-ARBA"/>
</dbReference>
<dbReference type="PANTHER" id="PTHR12466">
    <property type="entry name" value="CDC73 DOMAIN PROTEIN"/>
    <property type="match status" value="1"/>
</dbReference>
<dbReference type="OrthoDB" id="2186602at2759"/>
<reference evidence="11" key="1">
    <citation type="submission" date="2021-06" db="EMBL/GenBank/DDBJ databases">
        <authorList>
            <person name="Hodson N. C."/>
            <person name="Mongue J. A."/>
            <person name="Jaron S. K."/>
        </authorList>
    </citation>
    <scope>NUCLEOTIDE SEQUENCE</scope>
</reference>
<evidence type="ECO:0000259" key="10">
    <source>
        <dbReference type="Pfam" id="PF16050"/>
    </source>
</evidence>
<dbReference type="EMBL" id="CAJVCH010352920">
    <property type="protein sequence ID" value="CAG7815804.1"/>
    <property type="molecule type" value="Genomic_DNA"/>
</dbReference>
<evidence type="ECO:0000256" key="5">
    <source>
        <dbReference type="ARBA" id="ARBA00023306"/>
    </source>
</evidence>
<accession>A0A8J2PJ70</accession>
<dbReference type="GO" id="GO:0016593">
    <property type="term" value="C:Cdc73/Paf1 complex"/>
    <property type="evidence" value="ECO:0007669"/>
    <property type="project" value="InterPro"/>
</dbReference>
<dbReference type="GO" id="GO:0032968">
    <property type="term" value="P:positive regulation of transcription elongation by RNA polymerase II"/>
    <property type="evidence" value="ECO:0007669"/>
    <property type="project" value="TreeGrafter"/>
</dbReference>
<feature type="region of interest" description="Disordered" evidence="8">
    <location>
        <begin position="264"/>
        <end position="283"/>
    </location>
</feature>
<comment type="similarity">
    <text evidence="2">Belongs to the CDC73 family.</text>
</comment>